<dbReference type="RefSeq" id="WP_061662703.1">
    <property type="nucleotide sequence ID" value="NZ_LOMO01000001.1"/>
</dbReference>
<keyword evidence="2" id="KW-0472">Membrane</keyword>
<feature type="compositionally biased region" description="Basic residues" evidence="1">
    <location>
        <begin position="1"/>
        <end position="11"/>
    </location>
</feature>
<reference evidence="3 4" key="1">
    <citation type="submission" date="2015-12" db="EMBL/GenBank/DDBJ databases">
        <title>Bacillus cereus Group isolate.</title>
        <authorList>
            <person name="Kovac J."/>
        </authorList>
    </citation>
    <scope>NUCLEOTIDE SEQUENCE [LARGE SCALE GENOMIC DNA]</scope>
    <source>
        <strain evidence="3 4">FSL K6-0073</strain>
    </source>
</reference>
<dbReference type="AlphaFoldDB" id="A0A9X0MKG0"/>
<dbReference type="EMBL" id="LOMO01000001">
    <property type="protein sequence ID" value="KXY51368.1"/>
    <property type="molecule type" value="Genomic_DNA"/>
</dbReference>
<protein>
    <submittedName>
        <fullName evidence="3">Uncharacterized protein</fullName>
    </submittedName>
</protein>
<evidence type="ECO:0000313" key="4">
    <source>
        <dbReference type="Proteomes" id="UP000075476"/>
    </source>
</evidence>
<keyword evidence="2" id="KW-0812">Transmembrane</keyword>
<dbReference type="Proteomes" id="UP000075476">
    <property type="component" value="Unassembled WGS sequence"/>
</dbReference>
<organism evidence="3 4">
    <name type="scientific">Bacillus cereus</name>
    <dbReference type="NCBI Taxonomy" id="1396"/>
    <lineage>
        <taxon>Bacteria</taxon>
        <taxon>Bacillati</taxon>
        <taxon>Bacillota</taxon>
        <taxon>Bacilli</taxon>
        <taxon>Bacillales</taxon>
        <taxon>Bacillaceae</taxon>
        <taxon>Bacillus</taxon>
        <taxon>Bacillus cereus group</taxon>
    </lineage>
</organism>
<gene>
    <name evidence="3" type="ORF">AT268_33370</name>
</gene>
<name>A0A9X0MKG0_BACCE</name>
<proteinExistence type="predicted"/>
<evidence type="ECO:0000313" key="3">
    <source>
        <dbReference type="EMBL" id="KXY51368.1"/>
    </source>
</evidence>
<evidence type="ECO:0000256" key="2">
    <source>
        <dbReference type="SAM" id="Phobius"/>
    </source>
</evidence>
<evidence type="ECO:0000256" key="1">
    <source>
        <dbReference type="SAM" id="MobiDB-lite"/>
    </source>
</evidence>
<feature type="transmembrane region" description="Helical" evidence="2">
    <location>
        <begin position="159"/>
        <end position="176"/>
    </location>
</feature>
<feature type="transmembrane region" description="Helical" evidence="2">
    <location>
        <begin position="196"/>
        <end position="214"/>
    </location>
</feature>
<sequence>MANKNRTKQKQNNKSQNTHPVQETPDSASTKINNNETKSNNEFFKIISQATLIVLLLTALTYSFTALFKSGYHHYYQLNDYSLLTIDTSDFVHFFLVSFRYLFPLTVAYVVVRYIFLAPEFFLRKGGVKSITIAFVIILFFVPIFISWIFNIDKFDGKYILAWAFVTNCIVFYQFFPPNVQSKLQFLLTPLKPYRVFFILSAFIFLGIGSYRLGGDTAKKQEEYSIVTQGEEDLIVISTKGNSLITAPFNKDTNTIKSTFTVIPMKNQVSLKTMTLIKPLEVTSEDK</sequence>
<feature type="transmembrane region" description="Helical" evidence="2">
    <location>
        <begin position="131"/>
        <end position="152"/>
    </location>
</feature>
<accession>A0A9X0MKG0</accession>
<comment type="caution">
    <text evidence="3">The sequence shown here is derived from an EMBL/GenBank/DDBJ whole genome shotgun (WGS) entry which is preliminary data.</text>
</comment>
<feature type="region of interest" description="Disordered" evidence="1">
    <location>
        <begin position="1"/>
        <end position="32"/>
    </location>
</feature>
<feature type="transmembrane region" description="Helical" evidence="2">
    <location>
        <begin position="46"/>
        <end position="70"/>
    </location>
</feature>
<feature type="compositionally biased region" description="Polar residues" evidence="1">
    <location>
        <begin position="18"/>
        <end position="32"/>
    </location>
</feature>
<keyword evidence="2" id="KW-1133">Transmembrane helix</keyword>
<feature type="transmembrane region" description="Helical" evidence="2">
    <location>
        <begin position="91"/>
        <end position="111"/>
    </location>
</feature>